<evidence type="ECO:0000313" key="2">
    <source>
        <dbReference type="EMBL" id="EXY87618.1"/>
    </source>
</evidence>
<evidence type="ECO:0000256" key="1">
    <source>
        <dbReference type="SAM" id="MobiDB-lite"/>
    </source>
</evidence>
<dbReference type="Proteomes" id="UP000020773">
    <property type="component" value="Unassembled WGS sequence"/>
</dbReference>
<evidence type="ECO:0008006" key="6">
    <source>
        <dbReference type="Google" id="ProtNLM"/>
    </source>
</evidence>
<dbReference type="EMBL" id="JGDB01000400">
    <property type="protein sequence ID" value="EXY87618.1"/>
    <property type="molecule type" value="Genomic_DNA"/>
</dbReference>
<evidence type="ECO:0000313" key="5">
    <source>
        <dbReference type="Proteomes" id="UP000020773"/>
    </source>
</evidence>
<sequence>MNKNFMYGVGAVKYKDFVVGYIEKNSFDMGGQKPESAKIEAEQVPGTPVLIIPQSNGSIAPTFNVIQLNYENLHSLLGGTMHYKEEDSEKKTPIGWTAPTAAVLLTGPWEIALVSGQSILIPNGTLLSNLGGKLTLTETAKIECTLEVAMPEDGSQPHGVFNTDSIPEEWKQYKLPPAESAAAASTNPAEE</sequence>
<accession>A0A015X9F5</accession>
<feature type="compositionally biased region" description="Low complexity" evidence="1">
    <location>
        <begin position="176"/>
        <end position="191"/>
    </location>
</feature>
<evidence type="ECO:0000313" key="3">
    <source>
        <dbReference type="EMBL" id="EXY89240.1"/>
    </source>
</evidence>
<reference evidence="4 5" key="1">
    <citation type="submission" date="2014-02" db="EMBL/GenBank/DDBJ databases">
        <authorList>
            <person name="Sears C."/>
            <person name="Carroll K."/>
            <person name="Sack B.R."/>
            <person name="Qadri F."/>
            <person name="Myers L.L."/>
            <person name="Chung G.-T."/>
            <person name="Escheverria P."/>
            <person name="Fraser C.M."/>
            <person name="Sadzewicz L."/>
            <person name="Shefchek K.A."/>
            <person name="Tallon L."/>
            <person name="Das S.P."/>
            <person name="Daugherty S."/>
            <person name="Mongodin E.F."/>
        </authorList>
    </citation>
    <scope>NUCLEOTIDE SEQUENCE [LARGE SCALE GENOMIC DNA]</scope>
    <source>
        <strain evidence="4">3998T</strain>
        <strain evidence="5">3998T(B)3</strain>
    </source>
</reference>
<dbReference type="PATRIC" id="fig|1339316.3.peg.3821"/>
<dbReference type="EMBL" id="JGDB01000256">
    <property type="protein sequence ID" value="EXY89240.1"/>
    <property type="molecule type" value="Genomic_DNA"/>
</dbReference>
<name>A0A015X9F5_BACFG</name>
<comment type="caution">
    <text evidence="4">The sequence shown here is derived from an EMBL/GenBank/DDBJ whole genome shotgun (WGS) entry which is preliminary data.</text>
</comment>
<dbReference type="EMBL" id="JGDB01000255">
    <property type="protein sequence ID" value="EXY89280.1"/>
    <property type="molecule type" value="Genomic_DNA"/>
</dbReference>
<feature type="region of interest" description="Disordered" evidence="1">
    <location>
        <begin position="153"/>
        <end position="191"/>
    </location>
</feature>
<dbReference type="AlphaFoldDB" id="A0A015X9F5"/>
<organism evidence="4 5">
    <name type="scientific">Bacteroides fragilis str. 3998T(B)3</name>
    <dbReference type="NCBI Taxonomy" id="1339316"/>
    <lineage>
        <taxon>Bacteria</taxon>
        <taxon>Pseudomonadati</taxon>
        <taxon>Bacteroidota</taxon>
        <taxon>Bacteroidia</taxon>
        <taxon>Bacteroidales</taxon>
        <taxon>Bacteroidaceae</taxon>
        <taxon>Bacteroides</taxon>
    </lineage>
</organism>
<proteinExistence type="predicted"/>
<evidence type="ECO:0000313" key="4">
    <source>
        <dbReference type="EMBL" id="EXY89280.1"/>
    </source>
</evidence>
<gene>
    <name evidence="4" type="ORF">M125_4040</name>
    <name evidence="3" type="ORF">M125_4088</name>
    <name evidence="2" type="ORF">M125_5732</name>
</gene>
<protein>
    <recommendedName>
        <fullName evidence="6">Phage tail protein</fullName>
    </recommendedName>
</protein>